<dbReference type="Proteomes" id="UP001500831">
    <property type="component" value="Unassembled WGS sequence"/>
</dbReference>
<keyword evidence="1" id="KW-0732">Signal</keyword>
<sequence length="403" mass="43699">MTITIGAAALALAMSAPAMADPAPELGSGSGQSGLGRGDFGRATLTGFASLPALTFVPGSEPSGSQLGTAPINGVTPPFTGQPVQGFSGIVRRHDGTYDVLSDNGYGAKANSADFLLRVHRIKPDFRRGEVAVLGGFDLSDPQGHVTWPLTRSDRKLTGADFDVESIVRAFDGTYWIGDEFGPFLLHFSASGELLAAPVPLPGVKAPENPFLGGEQPNLGRSKGFEGMARSVDGRTLYPLLEGTVTGDPAGTLRINEFSLRRKAYTGRQWTYRLESPDNAIGDMIAVDRHRFLVIERDNLQGDEAKTKRIYLIDIRHEDLRKTLVADLLDLANPRRLGGFGETFRFPFQTIEDVVILDDRTLGVLDDNNFPFSAGRTPGKPDDNEFITVRLSRPLKADPRVYR</sequence>
<dbReference type="EMBL" id="BAAAVI010000024">
    <property type="protein sequence ID" value="GAA2875408.1"/>
    <property type="molecule type" value="Genomic_DNA"/>
</dbReference>
<dbReference type="RefSeq" id="WP_344972783.1">
    <property type="nucleotide sequence ID" value="NZ_BAAAVI010000024.1"/>
</dbReference>
<dbReference type="InterPro" id="IPR027372">
    <property type="entry name" value="Phytase-like_dom"/>
</dbReference>
<feature type="domain" description="Phytase-like" evidence="2">
    <location>
        <begin position="82"/>
        <end position="370"/>
    </location>
</feature>
<protein>
    <submittedName>
        <fullName evidence="3">Esterase-like activity of phytase family protein</fullName>
    </submittedName>
</protein>
<dbReference type="PANTHER" id="PTHR37957">
    <property type="entry name" value="BLR7070 PROTEIN"/>
    <property type="match status" value="1"/>
</dbReference>
<feature type="chain" id="PRO_5046806370" evidence="1">
    <location>
        <begin position="21"/>
        <end position="403"/>
    </location>
</feature>
<organism evidence="3 4">
    <name type="scientific">Streptosporangium fragile</name>
    <dbReference type="NCBI Taxonomy" id="46186"/>
    <lineage>
        <taxon>Bacteria</taxon>
        <taxon>Bacillati</taxon>
        <taxon>Actinomycetota</taxon>
        <taxon>Actinomycetes</taxon>
        <taxon>Streptosporangiales</taxon>
        <taxon>Streptosporangiaceae</taxon>
        <taxon>Streptosporangium</taxon>
    </lineage>
</organism>
<evidence type="ECO:0000256" key="1">
    <source>
        <dbReference type="SAM" id="SignalP"/>
    </source>
</evidence>
<dbReference type="PANTHER" id="PTHR37957:SF1">
    <property type="entry name" value="PHYTASE-LIKE DOMAIN-CONTAINING PROTEIN"/>
    <property type="match status" value="1"/>
</dbReference>
<gene>
    <name evidence="3" type="ORF">GCM10010517_36310</name>
</gene>
<accession>A0ABP6IH00</accession>
<dbReference type="Pfam" id="PF13449">
    <property type="entry name" value="Phytase-like"/>
    <property type="match status" value="1"/>
</dbReference>
<evidence type="ECO:0000313" key="3">
    <source>
        <dbReference type="EMBL" id="GAA2875408.1"/>
    </source>
</evidence>
<keyword evidence="4" id="KW-1185">Reference proteome</keyword>
<proteinExistence type="predicted"/>
<comment type="caution">
    <text evidence="3">The sequence shown here is derived from an EMBL/GenBank/DDBJ whole genome shotgun (WGS) entry which is preliminary data.</text>
</comment>
<reference evidence="4" key="1">
    <citation type="journal article" date="2019" name="Int. J. Syst. Evol. Microbiol.">
        <title>The Global Catalogue of Microorganisms (GCM) 10K type strain sequencing project: providing services to taxonomists for standard genome sequencing and annotation.</title>
        <authorList>
            <consortium name="The Broad Institute Genomics Platform"/>
            <consortium name="The Broad Institute Genome Sequencing Center for Infectious Disease"/>
            <person name="Wu L."/>
            <person name="Ma J."/>
        </authorList>
    </citation>
    <scope>NUCLEOTIDE SEQUENCE [LARGE SCALE GENOMIC DNA]</scope>
    <source>
        <strain evidence="4">JCM 6242</strain>
    </source>
</reference>
<feature type="signal peptide" evidence="1">
    <location>
        <begin position="1"/>
        <end position="20"/>
    </location>
</feature>
<evidence type="ECO:0000259" key="2">
    <source>
        <dbReference type="Pfam" id="PF13449"/>
    </source>
</evidence>
<name>A0ABP6IH00_9ACTN</name>
<evidence type="ECO:0000313" key="4">
    <source>
        <dbReference type="Proteomes" id="UP001500831"/>
    </source>
</evidence>